<accession>A0A3N9WS32</accession>
<keyword evidence="1" id="KW-1133">Transmembrane helix</keyword>
<feature type="transmembrane region" description="Helical" evidence="1">
    <location>
        <begin position="22"/>
        <end position="42"/>
    </location>
</feature>
<keyword evidence="1" id="KW-0472">Membrane</keyword>
<dbReference type="EMBL" id="QGSZ01000334">
    <property type="protein sequence ID" value="RQW96806.1"/>
    <property type="molecule type" value="Genomic_DNA"/>
</dbReference>
<organism evidence="2 3">
    <name type="scientific">Micromonospora inaquosa</name>
    <dbReference type="NCBI Taxonomy" id="2203716"/>
    <lineage>
        <taxon>Bacteria</taxon>
        <taxon>Bacillati</taxon>
        <taxon>Actinomycetota</taxon>
        <taxon>Actinomycetes</taxon>
        <taxon>Micromonosporales</taxon>
        <taxon>Micromonosporaceae</taxon>
        <taxon>Micromonospora</taxon>
    </lineage>
</organism>
<dbReference type="Proteomes" id="UP000282312">
    <property type="component" value="Unassembled WGS sequence"/>
</dbReference>
<feature type="transmembrane region" description="Helical" evidence="1">
    <location>
        <begin position="167"/>
        <end position="184"/>
    </location>
</feature>
<evidence type="ECO:0000313" key="2">
    <source>
        <dbReference type="EMBL" id="RQW96806.1"/>
    </source>
</evidence>
<keyword evidence="3" id="KW-1185">Reference proteome</keyword>
<comment type="caution">
    <text evidence="2">The sequence shown here is derived from an EMBL/GenBank/DDBJ whole genome shotgun (WGS) entry which is preliminary data.</text>
</comment>
<sequence length="269" mass="27946">MGVSVLFAATGAELSKIRSSRAVWLITGAVIALHLLIGLANIRNTTTAVEGITPDGLIEIFAGEHRPAGAALIDLLVSFSLQIVVMFLPIIAAVIGGQEFREGQLAQSVLAVPRRGLLTTAKAIAVVVFMAGVAILVELISNAYLFLAVKDWNPRLLLGGDTLADHGTLLALAVLVSLVSFAITTLMRSTLLGIVASVLLTALAMTQVLARTVPAIDALLPVSAGRNLLLDPADADLSSSAGYAAIVLVAWTLLCTVAAGLLLSRRDAR</sequence>
<name>A0A3N9WS32_9ACTN</name>
<reference evidence="2 3" key="1">
    <citation type="submission" date="2018-05" db="EMBL/GenBank/DDBJ databases">
        <title>Micromonospora from Atacama Desert.</title>
        <authorList>
            <person name="Carro L."/>
            <person name="Goodfellow M."/>
            <person name="Klenk H.-P."/>
        </authorList>
    </citation>
    <scope>NUCLEOTIDE SEQUENCE [LARGE SCALE GENOMIC DNA]</scope>
    <source>
        <strain evidence="2 3">LB39</strain>
    </source>
</reference>
<keyword evidence="1" id="KW-0812">Transmembrane</keyword>
<protein>
    <submittedName>
        <fullName evidence="2">ABC transporter permease</fullName>
    </submittedName>
</protein>
<feature type="transmembrane region" description="Helical" evidence="1">
    <location>
        <begin position="75"/>
        <end position="95"/>
    </location>
</feature>
<evidence type="ECO:0000313" key="3">
    <source>
        <dbReference type="Proteomes" id="UP000282312"/>
    </source>
</evidence>
<evidence type="ECO:0000256" key="1">
    <source>
        <dbReference type="SAM" id="Phobius"/>
    </source>
</evidence>
<proteinExistence type="predicted"/>
<feature type="transmembrane region" description="Helical" evidence="1">
    <location>
        <begin position="123"/>
        <end position="147"/>
    </location>
</feature>
<feature type="transmembrane region" description="Helical" evidence="1">
    <location>
        <begin position="191"/>
        <end position="210"/>
    </location>
</feature>
<dbReference type="AlphaFoldDB" id="A0A3N9WS32"/>
<gene>
    <name evidence="2" type="ORF">DLJ59_30600</name>
</gene>
<feature type="transmembrane region" description="Helical" evidence="1">
    <location>
        <begin position="241"/>
        <end position="263"/>
    </location>
</feature>